<comment type="subcellular location">
    <subcellularLocation>
        <location evidence="1">Cell projection</location>
        <location evidence="1">Cilium</location>
    </subcellularLocation>
    <subcellularLocation>
        <location evidence="2">Cytoplasm</location>
        <location evidence="2">Cytoskeleton</location>
    </subcellularLocation>
</comment>
<dbReference type="PRINTS" id="PR01243">
    <property type="entry name" value="NUCDPKINASE"/>
</dbReference>
<dbReference type="PROSITE" id="PS51336">
    <property type="entry name" value="DM10"/>
    <property type="match status" value="1"/>
</dbReference>
<comment type="caution">
    <text evidence="9">The sequence shown here is derived from an EMBL/GenBank/DDBJ whole genome shotgun (WGS) entry which is preliminary data.</text>
</comment>
<dbReference type="CDD" id="cd04412">
    <property type="entry name" value="NDPk7B"/>
    <property type="match status" value="1"/>
</dbReference>
<protein>
    <recommendedName>
        <fullName evidence="8">DM10 domain-containing protein</fullName>
    </recommendedName>
</protein>
<dbReference type="EMBL" id="RRYP01011095">
    <property type="protein sequence ID" value="TNV77963.1"/>
    <property type="molecule type" value="Genomic_DNA"/>
</dbReference>
<keyword evidence="10" id="KW-1185">Reference proteome</keyword>
<dbReference type="InterPro" id="IPR006602">
    <property type="entry name" value="DM10_dom"/>
</dbReference>
<proteinExistence type="inferred from homology"/>
<dbReference type="PANTHER" id="PTHR43109">
    <property type="entry name" value="NUCLEOSIDE DIPHOSPHATE KINASE 7"/>
    <property type="match status" value="1"/>
</dbReference>
<evidence type="ECO:0000256" key="7">
    <source>
        <dbReference type="RuleBase" id="RU004011"/>
    </source>
</evidence>
<dbReference type="SUPFAM" id="SSF54919">
    <property type="entry name" value="Nucleoside diphosphate kinase, NDK"/>
    <property type="match status" value="2"/>
</dbReference>
<dbReference type="SMART" id="SM00676">
    <property type="entry name" value="DM10"/>
    <property type="match status" value="1"/>
</dbReference>
<dbReference type="FunFam" id="3.30.70.141:FF:000004">
    <property type="entry name" value="Nucleoside diphosphate kinase 7"/>
    <property type="match status" value="1"/>
</dbReference>
<organism evidence="9 10">
    <name type="scientific">Halteria grandinella</name>
    <dbReference type="NCBI Taxonomy" id="5974"/>
    <lineage>
        <taxon>Eukaryota</taxon>
        <taxon>Sar</taxon>
        <taxon>Alveolata</taxon>
        <taxon>Ciliophora</taxon>
        <taxon>Intramacronucleata</taxon>
        <taxon>Spirotrichea</taxon>
        <taxon>Stichotrichia</taxon>
        <taxon>Sporadotrichida</taxon>
        <taxon>Halteriidae</taxon>
        <taxon>Halteria</taxon>
    </lineage>
</organism>
<evidence type="ECO:0000256" key="4">
    <source>
        <dbReference type="ARBA" id="ARBA00023212"/>
    </source>
</evidence>
<keyword evidence="5" id="KW-0966">Cell projection</keyword>
<dbReference type="GO" id="GO:0006241">
    <property type="term" value="P:CTP biosynthetic process"/>
    <property type="evidence" value="ECO:0007669"/>
    <property type="project" value="InterPro"/>
</dbReference>
<dbReference type="PANTHER" id="PTHR43109:SF2">
    <property type="entry name" value="NUCLEOSIDE DIPHOSPHATE KINASE 7"/>
    <property type="match status" value="1"/>
</dbReference>
<keyword evidence="4" id="KW-0206">Cytoskeleton</keyword>
<dbReference type="Pfam" id="PF00334">
    <property type="entry name" value="NDK"/>
    <property type="match status" value="2"/>
</dbReference>
<dbReference type="GO" id="GO:0006228">
    <property type="term" value="P:UTP biosynthetic process"/>
    <property type="evidence" value="ECO:0007669"/>
    <property type="project" value="InterPro"/>
</dbReference>
<dbReference type="Proteomes" id="UP000785679">
    <property type="component" value="Unassembled WGS sequence"/>
</dbReference>
<evidence type="ECO:0000256" key="3">
    <source>
        <dbReference type="ARBA" id="ARBA00022490"/>
    </source>
</evidence>
<gene>
    <name evidence="9" type="ORF">FGO68_gene9288</name>
</gene>
<evidence type="ECO:0000256" key="5">
    <source>
        <dbReference type="ARBA" id="ARBA00023273"/>
    </source>
</evidence>
<comment type="similarity">
    <text evidence="6 7">Belongs to the NDK family.</text>
</comment>
<dbReference type="GO" id="GO:0004550">
    <property type="term" value="F:nucleoside diphosphate kinase activity"/>
    <property type="evidence" value="ECO:0007669"/>
    <property type="project" value="InterPro"/>
</dbReference>
<evidence type="ECO:0000256" key="1">
    <source>
        <dbReference type="ARBA" id="ARBA00004138"/>
    </source>
</evidence>
<dbReference type="InterPro" id="IPR036850">
    <property type="entry name" value="NDK-like_dom_sf"/>
</dbReference>
<dbReference type="InterPro" id="IPR037993">
    <property type="entry name" value="NDPk7B"/>
</dbReference>
<reference evidence="9" key="1">
    <citation type="submission" date="2019-06" db="EMBL/GenBank/DDBJ databases">
        <authorList>
            <person name="Zheng W."/>
        </authorList>
    </citation>
    <scope>NUCLEOTIDE SEQUENCE</scope>
    <source>
        <strain evidence="9">QDHG01</strain>
    </source>
</reference>
<dbReference type="OrthoDB" id="270127at2759"/>
<evidence type="ECO:0000259" key="8">
    <source>
        <dbReference type="PROSITE" id="PS51336"/>
    </source>
</evidence>
<dbReference type="InterPro" id="IPR034907">
    <property type="entry name" value="NDK-like_dom"/>
</dbReference>
<dbReference type="GO" id="GO:0006183">
    <property type="term" value="P:GTP biosynthetic process"/>
    <property type="evidence" value="ECO:0007669"/>
    <property type="project" value="InterPro"/>
</dbReference>
<evidence type="ECO:0000256" key="6">
    <source>
        <dbReference type="PROSITE-ProRule" id="PRU00706"/>
    </source>
</evidence>
<dbReference type="SMART" id="SM00562">
    <property type="entry name" value="NDK"/>
    <property type="match status" value="2"/>
</dbReference>
<evidence type="ECO:0000313" key="10">
    <source>
        <dbReference type="Proteomes" id="UP000785679"/>
    </source>
</evidence>
<dbReference type="AlphaFoldDB" id="A0A8J8NMD4"/>
<name>A0A8J8NMD4_HALGN</name>
<keyword evidence="3" id="KW-0963">Cytoplasm</keyword>
<evidence type="ECO:0000256" key="2">
    <source>
        <dbReference type="ARBA" id="ARBA00004245"/>
    </source>
</evidence>
<evidence type="ECO:0000313" key="9">
    <source>
        <dbReference type="EMBL" id="TNV77963.1"/>
    </source>
</evidence>
<dbReference type="InterPro" id="IPR001564">
    <property type="entry name" value="Nucleoside_diP_kinase"/>
</dbReference>
<dbReference type="GO" id="GO:0005879">
    <property type="term" value="C:axonemal microtubule"/>
    <property type="evidence" value="ECO:0007669"/>
    <property type="project" value="TreeGrafter"/>
</dbReference>
<feature type="domain" description="DM10" evidence="8">
    <location>
        <begin position="1"/>
        <end position="89"/>
    </location>
</feature>
<dbReference type="Gene3D" id="3.30.70.141">
    <property type="entry name" value="Nucleoside diphosphate kinase-like domain"/>
    <property type="match status" value="2"/>
</dbReference>
<dbReference type="PROSITE" id="PS51374">
    <property type="entry name" value="NDPK_LIKE"/>
    <property type="match status" value="2"/>
</dbReference>
<comment type="caution">
    <text evidence="6">Lacks conserved residue(s) required for the propagation of feature annotation.</text>
</comment>
<sequence>MEDSIAFLVNWFDKLASIERPYRFIYYPYDQSIEIIDLKTRKQALKRIKQDAIRQEDLFVGNYLDIYGKRYKITDYADQSTKDQLFSRKEKTFALIKPDAYQHIGKIFDIIIANGFQINRALMLRLTPDFAQLLFPQQSQQQQQQKNQHLDLIKFLCSDVVVGLEIIGENSIERMQLIAGPDSPTLARESQDENERMSIRAVFGTDGMKNAIYVSKDQAGYAKEIETFFNDKLIKDSGAYPAVLNNCTLCLIKPHAIQQGVSGKIIDKILEEGFEISALQTFFLDRTTAEDFFELYKGVLPDYVSLIDQMVSGPCIALEIRQDNVVGSFKKLCGAYDPRIGASKGREGDTIRQLYGVDRVRNAVHCTDLAEEGQLECEYFFVLIQEKKVPGTQ</sequence>
<accession>A0A8J8NMD4</accession>